<dbReference type="SUPFAM" id="SSF51735">
    <property type="entry name" value="NAD(P)-binding Rossmann-fold domains"/>
    <property type="match status" value="1"/>
</dbReference>
<evidence type="ECO:0000256" key="1">
    <source>
        <dbReference type="ARBA" id="ARBA00023002"/>
    </source>
</evidence>
<dbReference type="Proteomes" id="UP001596175">
    <property type="component" value="Unassembled WGS sequence"/>
</dbReference>
<evidence type="ECO:0000313" key="6">
    <source>
        <dbReference type="Proteomes" id="UP001596175"/>
    </source>
</evidence>
<feature type="region of interest" description="Disordered" evidence="3">
    <location>
        <begin position="328"/>
        <end position="370"/>
    </location>
</feature>
<evidence type="ECO:0000313" key="5">
    <source>
        <dbReference type="EMBL" id="MFC5138935.1"/>
    </source>
</evidence>
<dbReference type="PANTHER" id="PTHR43333">
    <property type="entry name" value="2-HACID_DH_C DOMAIN-CONTAINING PROTEIN"/>
    <property type="match status" value="1"/>
</dbReference>
<feature type="compositionally biased region" description="Low complexity" evidence="3">
    <location>
        <begin position="301"/>
        <end position="315"/>
    </location>
</feature>
<keyword evidence="2" id="KW-0520">NAD</keyword>
<evidence type="ECO:0000259" key="4">
    <source>
        <dbReference type="Pfam" id="PF02826"/>
    </source>
</evidence>
<evidence type="ECO:0000256" key="3">
    <source>
        <dbReference type="SAM" id="MobiDB-lite"/>
    </source>
</evidence>
<keyword evidence="6" id="KW-1185">Reference proteome</keyword>
<proteinExistence type="predicted"/>
<dbReference type="Gene3D" id="3.40.50.720">
    <property type="entry name" value="NAD(P)-binding Rossmann-like Domain"/>
    <property type="match status" value="2"/>
</dbReference>
<gene>
    <name evidence="5" type="ORF">ACFPK1_11885</name>
</gene>
<dbReference type="SUPFAM" id="SSF52283">
    <property type="entry name" value="Formate/glycerate dehydrogenase catalytic domain-like"/>
    <property type="match status" value="1"/>
</dbReference>
<feature type="domain" description="D-isomer specific 2-hydroxyacid dehydrogenase NAD-binding" evidence="4">
    <location>
        <begin position="107"/>
        <end position="280"/>
    </location>
</feature>
<sequence length="370" mass="39818">MHIVIGGAAGFDDVPELARLADRHDVAFAPDDAALARHLPAAEVFVSWTFRGSGLARHWPLARRLRWVHWCGAGVRPALFPELVASDVVLTNARGVFDRAMAEYVLGTMLAFVLRLPEALEEQRARRWTYRHSERLEGTTAVVFGVGGIGRRVGELLAAAGVTVHGVGRTARDTDTVFGRVHGRDDRLALLARADWVVAVMPDTPDTEGYFGAEEFAAMRPTARFVNVGRGSTVVERDLVGALADGRIAGAALDVFAEEPLPADSALWSLPGVIVTPHVSGDYRGFEDDLCRQFSTSSRGTRPVPRWTTSSTSRRATCYRTPDKLRWCPSAPAPTPARPPATRSSPPHAGCSPNAGTAAPRCATSPPTSA</sequence>
<reference evidence="6" key="1">
    <citation type="journal article" date="2019" name="Int. J. Syst. Evol. Microbiol.">
        <title>The Global Catalogue of Microorganisms (GCM) 10K type strain sequencing project: providing services to taxonomists for standard genome sequencing and annotation.</title>
        <authorList>
            <consortium name="The Broad Institute Genomics Platform"/>
            <consortium name="The Broad Institute Genome Sequencing Center for Infectious Disease"/>
            <person name="Wu L."/>
            <person name="Ma J."/>
        </authorList>
    </citation>
    <scope>NUCLEOTIDE SEQUENCE [LARGE SCALE GENOMIC DNA]</scope>
    <source>
        <strain evidence="6">XZYJ18</strain>
    </source>
</reference>
<feature type="region of interest" description="Disordered" evidence="3">
    <location>
        <begin position="295"/>
        <end position="315"/>
    </location>
</feature>
<accession>A0ABV9ZDV2</accession>
<organism evidence="5 6">
    <name type="scientific">Actinomycetospora rhizophila</name>
    <dbReference type="NCBI Taxonomy" id="1416876"/>
    <lineage>
        <taxon>Bacteria</taxon>
        <taxon>Bacillati</taxon>
        <taxon>Actinomycetota</taxon>
        <taxon>Actinomycetes</taxon>
        <taxon>Pseudonocardiales</taxon>
        <taxon>Pseudonocardiaceae</taxon>
        <taxon>Actinomycetospora</taxon>
    </lineage>
</organism>
<dbReference type="CDD" id="cd05300">
    <property type="entry name" value="2-Hacid_dh_1"/>
    <property type="match status" value="1"/>
</dbReference>
<dbReference type="Pfam" id="PF02826">
    <property type="entry name" value="2-Hacid_dh_C"/>
    <property type="match status" value="1"/>
</dbReference>
<dbReference type="PANTHER" id="PTHR43333:SF1">
    <property type="entry name" value="D-ISOMER SPECIFIC 2-HYDROXYACID DEHYDROGENASE NAD-BINDING DOMAIN-CONTAINING PROTEIN"/>
    <property type="match status" value="1"/>
</dbReference>
<dbReference type="InterPro" id="IPR036291">
    <property type="entry name" value="NAD(P)-bd_dom_sf"/>
</dbReference>
<name>A0ABV9ZDV2_9PSEU</name>
<dbReference type="EMBL" id="JBHSKG010000005">
    <property type="protein sequence ID" value="MFC5138935.1"/>
    <property type="molecule type" value="Genomic_DNA"/>
</dbReference>
<evidence type="ECO:0000256" key="2">
    <source>
        <dbReference type="ARBA" id="ARBA00023027"/>
    </source>
</evidence>
<dbReference type="InterPro" id="IPR006140">
    <property type="entry name" value="D-isomer_DH_NAD-bd"/>
</dbReference>
<comment type="caution">
    <text evidence="5">The sequence shown here is derived from an EMBL/GenBank/DDBJ whole genome shotgun (WGS) entry which is preliminary data.</text>
</comment>
<keyword evidence="1" id="KW-0560">Oxidoreductase</keyword>
<protein>
    <submittedName>
        <fullName evidence="5">D-2-hydroxyacid dehydrogenase</fullName>
    </submittedName>
</protein>
<dbReference type="RefSeq" id="WP_378021132.1">
    <property type="nucleotide sequence ID" value="NZ_JBHSKG010000005.1"/>
</dbReference>